<comment type="similarity">
    <text evidence="1">Belongs to the acyl-ACP thioesterase family.</text>
</comment>
<feature type="domain" description="Acyl-ACP thioesterase-like C-terminal" evidence="9">
    <location>
        <begin position="152"/>
        <end position="211"/>
    </location>
</feature>
<evidence type="ECO:0000256" key="2">
    <source>
        <dbReference type="ARBA" id="ARBA00022516"/>
    </source>
</evidence>
<evidence type="ECO:0000259" key="9">
    <source>
        <dbReference type="Pfam" id="PF20791"/>
    </source>
</evidence>
<dbReference type="SUPFAM" id="SSF54637">
    <property type="entry name" value="Thioesterase/thiol ester dehydrase-isomerase"/>
    <property type="match status" value="2"/>
</dbReference>
<keyword evidence="3" id="KW-0378">Hydrolase</keyword>
<sequence length="252" mass="29156">MRFKENYNIRSYEVDLNGALKPMQLMQLLQESGDRQMRAEAVSYDDLYTKEHKAFVVSRMNIEVFEPVHKYSDVEVQTWIIPGKGANFPRGYEMFKDGQLVARAICNWALLDTVTGKLIASKNYDMESYSMDAEPELTVPRRFRLPKDLKFEEVENSRVTVSMIDINMHMNNTVYASKLYDNIPEAEKYFITSINLRYVHEAPLDSEFKVYRSEAVDPGDMDPRAEKLIYFYTEAGGKLNLEAAVGLKKVKI</sequence>
<dbReference type="Pfam" id="PF01643">
    <property type="entry name" value="Acyl-ACP_TE"/>
    <property type="match status" value="1"/>
</dbReference>
<dbReference type="GO" id="GO:0016297">
    <property type="term" value="F:fatty acyl-[ACP] hydrolase activity"/>
    <property type="evidence" value="ECO:0007669"/>
    <property type="project" value="InterPro"/>
</dbReference>
<evidence type="ECO:0008006" key="12">
    <source>
        <dbReference type="Google" id="ProtNLM"/>
    </source>
</evidence>
<feature type="domain" description="Acyl-ACP thioesterase N-terminal hotdog" evidence="8">
    <location>
        <begin position="2"/>
        <end position="117"/>
    </location>
</feature>
<dbReference type="PANTHER" id="PTHR31727:SF6">
    <property type="entry name" value="OLEOYL-ACYL CARRIER PROTEIN THIOESTERASE 1, CHLOROPLASTIC"/>
    <property type="match status" value="1"/>
</dbReference>
<dbReference type="PANTHER" id="PTHR31727">
    <property type="entry name" value="OLEOYL-ACYL CARRIER PROTEIN THIOESTERASE 1, CHLOROPLASTIC"/>
    <property type="match status" value="1"/>
</dbReference>
<keyword evidence="7" id="KW-0275">Fatty acid biosynthesis</keyword>
<dbReference type="RefSeq" id="WP_094234092.1">
    <property type="nucleotide sequence ID" value="NZ_CP016199.1"/>
</dbReference>
<evidence type="ECO:0000256" key="6">
    <source>
        <dbReference type="ARBA" id="ARBA00023098"/>
    </source>
</evidence>
<dbReference type="OrthoDB" id="9801517at2"/>
<evidence type="ECO:0000259" key="8">
    <source>
        <dbReference type="Pfam" id="PF01643"/>
    </source>
</evidence>
<keyword evidence="6" id="KW-0443">Lipid metabolism</keyword>
<evidence type="ECO:0000256" key="1">
    <source>
        <dbReference type="ARBA" id="ARBA00006500"/>
    </source>
</evidence>
<keyword evidence="5" id="KW-0809">Transit peptide</keyword>
<dbReference type="Proteomes" id="UP000214689">
    <property type="component" value="Chromosome"/>
</dbReference>
<proteinExistence type="inferred from homology"/>
<keyword evidence="4" id="KW-0276">Fatty acid metabolism</keyword>
<protein>
    <recommendedName>
        <fullName evidence="12">Acyl-ACP thioesterase</fullName>
    </recommendedName>
</protein>
<dbReference type="EMBL" id="CP016199">
    <property type="protein sequence ID" value="ASS37862.1"/>
    <property type="molecule type" value="Genomic_DNA"/>
</dbReference>
<keyword evidence="11" id="KW-1185">Reference proteome</keyword>
<gene>
    <name evidence="10" type="ORF">AXF17_04970</name>
</gene>
<reference evidence="11" key="1">
    <citation type="submission" date="2016-05" db="EMBL/GenBank/DDBJ databases">
        <authorList>
            <person name="Holder M.E."/>
            <person name="Ajami N.J."/>
            <person name="Petrosino J.F."/>
        </authorList>
    </citation>
    <scope>NUCLEOTIDE SEQUENCE [LARGE SCALE GENOMIC DNA]</scope>
    <source>
        <strain evidence="11">ATCC 700696</strain>
    </source>
</reference>
<evidence type="ECO:0000256" key="3">
    <source>
        <dbReference type="ARBA" id="ARBA00022801"/>
    </source>
</evidence>
<name>A0A223ASC1_9FIRM</name>
<dbReference type="InterPro" id="IPR002864">
    <property type="entry name" value="Acyl-ACP_thioesterase_NHD"/>
</dbReference>
<evidence type="ECO:0000256" key="7">
    <source>
        <dbReference type="ARBA" id="ARBA00023160"/>
    </source>
</evidence>
<dbReference type="GO" id="GO:0000036">
    <property type="term" value="F:acyl carrier activity"/>
    <property type="evidence" value="ECO:0007669"/>
    <property type="project" value="TreeGrafter"/>
</dbReference>
<dbReference type="InterPro" id="IPR045023">
    <property type="entry name" value="FATA/B"/>
</dbReference>
<dbReference type="CDD" id="cd00586">
    <property type="entry name" value="4HBT"/>
    <property type="match status" value="1"/>
</dbReference>
<evidence type="ECO:0000313" key="11">
    <source>
        <dbReference type="Proteomes" id="UP000214689"/>
    </source>
</evidence>
<dbReference type="InterPro" id="IPR029069">
    <property type="entry name" value="HotDog_dom_sf"/>
</dbReference>
<accession>A0A223ASC1</accession>
<evidence type="ECO:0000256" key="4">
    <source>
        <dbReference type="ARBA" id="ARBA00022832"/>
    </source>
</evidence>
<organism evidence="10 11">
    <name type="scientific">Mogibacterium pumilum</name>
    <dbReference type="NCBI Taxonomy" id="86332"/>
    <lineage>
        <taxon>Bacteria</taxon>
        <taxon>Bacillati</taxon>
        <taxon>Bacillota</taxon>
        <taxon>Clostridia</taxon>
        <taxon>Peptostreptococcales</taxon>
        <taxon>Anaerovoracaceae</taxon>
        <taxon>Mogibacterium</taxon>
    </lineage>
</organism>
<dbReference type="InterPro" id="IPR049427">
    <property type="entry name" value="Acyl-ACP_TE_C"/>
</dbReference>
<evidence type="ECO:0000256" key="5">
    <source>
        <dbReference type="ARBA" id="ARBA00022946"/>
    </source>
</evidence>
<keyword evidence="2" id="KW-0444">Lipid biosynthesis</keyword>
<dbReference type="Gene3D" id="3.10.129.10">
    <property type="entry name" value="Hotdog Thioesterase"/>
    <property type="match status" value="1"/>
</dbReference>
<evidence type="ECO:0000313" key="10">
    <source>
        <dbReference type="EMBL" id="ASS37862.1"/>
    </source>
</evidence>
<dbReference type="Pfam" id="PF20791">
    <property type="entry name" value="Acyl-ACP_TE_C"/>
    <property type="match status" value="1"/>
</dbReference>
<dbReference type="AlphaFoldDB" id="A0A223ASC1"/>